<dbReference type="AlphaFoldDB" id="A0A1T5DB11"/>
<dbReference type="PANTHER" id="PTHR43283:SF7">
    <property type="entry name" value="BETA-LACTAMASE-RELATED DOMAIN-CONTAINING PROTEIN"/>
    <property type="match status" value="1"/>
</dbReference>
<proteinExistence type="predicted"/>
<dbReference type="PANTHER" id="PTHR43283">
    <property type="entry name" value="BETA-LACTAMASE-RELATED"/>
    <property type="match status" value="1"/>
</dbReference>
<keyword evidence="3" id="KW-1185">Reference proteome</keyword>
<evidence type="ECO:0000259" key="1">
    <source>
        <dbReference type="Pfam" id="PF00144"/>
    </source>
</evidence>
<sequence>MKKIIGALLLVCIFVGGYLLIPSNYYLRQTIVHLYPKIDQYPIFENRKVSAKDPQPWETADVYNKLSINPAYLPQFKKHGTVAFLVIQDSALVFEQYWEDYSDQKRSNSFSMAKSIVSLAIGCAIDDGFIANTEQAVSDFIPEFNSFNGKKLTIKHLLTMSAGVDFEESYVSPFSPTTQLYYGDNLKDVVYGMKMIEEPGIYFNYQSGVTQLLAFIVEKATGESLSAYVSRRLWTPMHAEEDALWSLDHKGGSEKAYCCFNSNARDFARFGQLILNNGSWDGNQLVSASYIKEAITPDTLLIDKKYNEPNRHYGYQFWKLSFEGSEVVYMRGMLGQYVFVIPEKRAIVVRLGHKRGENYTSQHYPDDIDVWLKAASDLLNQKENKTF</sequence>
<protein>
    <submittedName>
        <fullName evidence="2">CubicO group peptidase, beta-lactamase class C family</fullName>
    </submittedName>
</protein>
<dbReference type="SUPFAM" id="SSF56601">
    <property type="entry name" value="beta-lactamase/transpeptidase-like"/>
    <property type="match status" value="1"/>
</dbReference>
<dbReference type="Proteomes" id="UP000190852">
    <property type="component" value="Unassembled WGS sequence"/>
</dbReference>
<evidence type="ECO:0000313" key="3">
    <source>
        <dbReference type="Proteomes" id="UP000190852"/>
    </source>
</evidence>
<dbReference type="InterPro" id="IPR050789">
    <property type="entry name" value="Diverse_Enzym_Activities"/>
</dbReference>
<gene>
    <name evidence="2" type="ORF">SAMN05660349_02376</name>
</gene>
<dbReference type="RefSeq" id="WP_079683832.1">
    <property type="nucleotide sequence ID" value="NZ_FUYQ01000017.1"/>
</dbReference>
<evidence type="ECO:0000313" key="2">
    <source>
        <dbReference type="EMBL" id="SKB68904.1"/>
    </source>
</evidence>
<dbReference type="Pfam" id="PF00144">
    <property type="entry name" value="Beta-lactamase"/>
    <property type="match status" value="1"/>
</dbReference>
<dbReference type="InterPro" id="IPR012338">
    <property type="entry name" value="Beta-lactam/transpept-like"/>
</dbReference>
<organism evidence="2 3">
    <name type="scientific">Parabacteroides chartae</name>
    <dbReference type="NCBI Taxonomy" id="1037355"/>
    <lineage>
        <taxon>Bacteria</taxon>
        <taxon>Pseudomonadati</taxon>
        <taxon>Bacteroidota</taxon>
        <taxon>Bacteroidia</taxon>
        <taxon>Bacteroidales</taxon>
        <taxon>Tannerellaceae</taxon>
        <taxon>Parabacteroides</taxon>
    </lineage>
</organism>
<dbReference type="InterPro" id="IPR001466">
    <property type="entry name" value="Beta-lactam-related"/>
</dbReference>
<reference evidence="3" key="1">
    <citation type="submission" date="2017-02" db="EMBL/GenBank/DDBJ databases">
        <authorList>
            <person name="Varghese N."/>
            <person name="Submissions S."/>
        </authorList>
    </citation>
    <scope>NUCLEOTIDE SEQUENCE [LARGE SCALE GENOMIC DNA]</scope>
    <source>
        <strain evidence="3">DSM 24967</strain>
    </source>
</reference>
<accession>A0A1T5DB11</accession>
<dbReference type="Gene3D" id="3.40.710.10">
    <property type="entry name" value="DD-peptidase/beta-lactamase superfamily"/>
    <property type="match status" value="1"/>
</dbReference>
<name>A0A1T5DB11_9BACT</name>
<dbReference type="EMBL" id="FUYQ01000017">
    <property type="protein sequence ID" value="SKB68904.1"/>
    <property type="molecule type" value="Genomic_DNA"/>
</dbReference>
<feature type="domain" description="Beta-lactamase-related" evidence="1">
    <location>
        <begin position="79"/>
        <end position="357"/>
    </location>
</feature>